<dbReference type="SMART" id="SM01260">
    <property type="entry name" value="LANC_like"/>
    <property type="match status" value="1"/>
</dbReference>
<dbReference type="OMA" id="KPISNEW"/>
<dbReference type="GeneID" id="68116836"/>
<dbReference type="InterPro" id="IPR007822">
    <property type="entry name" value="LANC-like"/>
</dbReference>
<accession>A0A6A5BCR3</accession>
<evidence type="ECO:0000256" key="1">
    <source>
        <dbReference type="PIRSR" id="PIRSR607822-1"/>
    </source>
</evidence>
<dbReference type="RefSeq" id="XP_044556640.1">
    <property type="nucleotide sequence ID" value="XM_044713599.1"/>
</dbReference>
<feature type="binding site" evidence="1">
    <location>
        <position position="428"/>
    </location>
    <ligand>
        <name>Zn(2+)</name>
        <dbReference type="ChEBI" id="CHEBI:29105"/>
    </ligand>
</feature>
<feature type="binding site" evidence="1">
    <location>
        <position position="474"/>
    </location>
    <ligand>
        <name>Zn(2+)</name>
        <dbReference type="ChEBI" id="CHEBI:29105"/>
    </ligand>
</feature>
<comment type="caution">
    <text evidence="2">The sequence shown here is derived from an EMBL/GenBank/DDBJ whole genome shotgun (WGS) entry which is preliminary data.</text>
</comment>
<dbReference type="Gene3D" id="1.50.10.10">
    <property type="match status" value="1"/>
</dbReference>
<dbReference type="InterPro" id="IPR012341">
    <property type="entry name" value="6hp_glycosidase-like_sf"/>
</dbReference>
<dbReference type="GO" id="GO:0031179">
    <property type="term" value="P:peptide modification"/>
    <property type="evidence" value="ECO:0007669"/>
    <property type="project" value="InterPro"/>
</dbReference>
<evidence type="ECO:0008006" key="4">
    <source>
        <dbReference type="Google" id="ProtNLM"/>
    </source>
</evidence>
<dbReference type="GO" id="GO:0005975">
    <property type="term" value="P:carbohydrate metabolic process"/>
    <property type="evidence" value="ECO:0007669"/>
    <property type="project" value="InterPro"/>
</dbReference>
<dbReference type="EMBL" id="VFQX01000072">
    <property type="protein sequence ID" value="KAF0971925.1"/>
    <property type="molecule type" value="Genomic_DNA"/>
</dbReference>
<dbReference type="AlphaFoldDB" id="A0A6A5BCR3"/>
<proteinExistence type="predicted"/>
<dbReference type="VEuPathDB" id="AmoebaDB:NF0050640"/>
<dbReference type="GO" id="GO:0005886">
    <property type="term" value="C:plasma membrane"/>
    <property type="evidence" value="ECO:0007669"/>
    <property type="project" value="TreeGrafter"/>
</dbReference>
<dbReference type="PANTHER" id="PTHR12736:SF7">
    <property type="entry name" value="LANC-LIKE PROTEIN 3"/>
    <property type="match status" value="1"/>
</dbReference>
<keyword evidence="1" id="KW-0479">Metal-binding</keyword>
<reference evidence="2 3" key="1">
    <citation type="journal article" date="2019" name="Sci. Rep.">
        <title>Nanopore sequencing improves the draft genome of the human pathogenic amoeba Naegleria fowleri.</title>
        <authorList>
            <person name="Liechti N."/>
            <person name="Schurch N."/>
            <person name="Bruggmann R."/>
            <person name="Wittwer M."/>
        </authorList>
    </citation>
    <scope>NUCLEOTIDE SEQUENCE [LARGE SCALE GENOMIC DNA]</scope>
    <source>
        <strain evidence="2 3">ATCC 30894</strain>
    </source>
</reference>
<dbReference type="Proteomes" id="UP000444721">
    <property type="component" value="Unassembled WGS sequence"/>
</dbReference>
<dbReference type="GO" id="GO:0046872">
    <property type="term" value="F:metal ion binding"/>
    <property type="evidence" value="ECO:0007669"/>
    <property type="project" value="UniProtKB-KW"/>
</dbReference>
<protein>
    <recommendedName>
        <fullName evidence="4">Lantibiotic biosynthesis protein dehydration domain-containing protein</fullName>
    </recommendedName>
</protein>
<dbReference type="Pfam" id="PF05147">
    <property type="entry name" value="LANC_like"/>
    <property type="match status" value="1"/>
</dbReference>
<sequence>MSQRRLLLNSSMSSERSLHHHGSNLSHLIHSSSSPVINYRSTHTNPSLFERCLENPFVNSSLQLEASHSQKSKNQILLELIEWNRGEFISCIKAWVDVIVKTQIDEPYQALMESSSKHGGRATALKITAHDLDPYTGISGVLYMLIYLYIKANSQCTWTSPPPSECSSQGASVETPTRVENREECSEISEANIPSPSPQNLNVNLFSLQYLKEKIEHCVKIIELVIKGSTIQLDNGDISMIGGMMGCFTLCAVAYDILGDRNNSEMNMARIEHYISKLCLVNVSNNQSKPISNEWLFGRIGYVYGRAFLRAYKAWNENWIAGISSPSHESPFENDSEITQVVNEILKDGSSHHKNSYMWEWHDEKYLGSVHGVAGITTILLDIPKVRKNQEVYSKILNTINSIMSMQYPDGNFPSSLGSKTSRLLQLCHGATGYVGLLLKLYGLTGDSTYVDSAKKSCHCLWIYGLLKKGLGLCHGIFGNLFPFLQMYTTLQDEEYLYKAIRFAQFGCENQSSLISTPDHPFSLFEGIAGSVIVLDGLLRCMDCYQCGASPSPTSIHMPGFDLNLFMN</sequence>
<dbReference type="PANTHER" id="PTHR12736">
    <property type="entry name" value="LANC-LIKE PROTEIN"/>
    <property type="match status" value="1"/>
</dbReference>
<evidence type="ECO:0000313" key="2">
    <source>
        <dbReference type="EMBL" id="KAF0971925.1"/>
    </source>
</evidence>
<feature type="binding site" evidence="1">
    <location>
        <position position="475"/>
    </location>
    <ligand>
        <name>Zn(2+)</name>
        <dbReference type="ChEBI" id="CHEBI:29105"/>
    </ligand>
</feature>
<dbReference type="VEuPathDB" id="AmoebaDB:NfTy_086890"/>
<dbReference type="SUPFAM" id="SSF158745">
    <property type="entry name" value="LanC-like"/>
    <property type="match status" value="1"/>
</dbReference>
<dbReference type="OrthoDB" id="10257263at2759"/>
<evidence type="ECO:0000313" key="3">
    <source>
        <dbReference type="Proteomes" id="UP000444721"/>
    </source>
</evidence>
<dbReference type="CDD" id="cd04794">
    <property type="entry name" value="euk_LANCL"/>
    <property type="match status" value="1"/>
</dbReference>
<organism evidence="2 3">
    <name type="scientific">Naegleria fowleri</name>
    <name type="common">Brain eating amoeba</name>
    <dbReference type="NCBI Taxonomy" id="5763"/>
    <lineage>
        <taxon>Eukaryota</taxon>
        <taxon>Discoba</taxon>
        <taxon>Heterolobosea</taxon>
        <taxon>Tetramitia</taxon>
        <taxon>Eutetramitia</taxon>
        <taxon>Vahlkampfiidae</taxon>
        <taxon>Naegleria</taxon>
    </lineage>
</organism>
<keyword evidence="3" id="KW-1185">Reference proteome</keyword>
<dbReference type="VEuPathDB" id="AmoebaDB:FDP41_009621"/>
<dbReference type="PRINTS" id="PR01950">
    <property type="entry name" value="LANCSUPER"/>
</dbReference>
<name>A0A6A5BCR3_NAEFO</name>
<gene>
    <name evidence="2" type="ORF">FDP41_009621</name>
</gene>
<keyword evidence="1" id="KW-0862">Zinc</keyword>